<proteinExistence type="inferred from homology"/>
<reference evidence="3 4" key="1">
    <citation type="submission" date="2014-09" db="EMBL/GenBank/DDBJ databases">
        <authorList>
            <person name="Chan K.-G."/>
        </authorList>
    </citation>
    <scope>NUCLEOTIDE SEQUENCE [LARGE SCALE GENOMIC DNA]</scope>
    <source>
        <strain evidence="3 4">M006</strain>
    </source>
</reference>
<dbReference type="PROSITE" id="PS00061">
    <property type="entry name" value="ADH_SHORT"/>
    <property type="match status" value="1"/>
</dbReference>
<gene>
    <name evidence="3" type="ORF">LH23_13130</name>
</gene>
<dbReference type="GO" id="GO:0016616">
    <property type="term" value="F:oxidoreductase activity, acting on the CH-OH group of donors, NAD or NADP as acceptor"/>
    <property type="evidence" value="ECO:0007669"/>
    <property type="project" value="TreeGrafter"/>
</dbReference>
<keyword evidence="2" id="KW-0560">Oxidoreductase</keyword>
<dbReference type="SUPFAM" id="SSF51735">
    <property type="entry name" value="NAD(P)-binding Rossmann-fold domains"/>
    <property type="match status" value="1"/>
</dbReference>
<evidence type="ECO:0000256" key="1">
    <source>
        <dbReference type="ARBA" id="ARBA00006484"/>
    </source>
</evidence>
<dbReference type="GO" id="GO:0048038">
    <property type="term" value="F:quinone binding"/>
    <property type="evidence" value="ECO:0007669"/>
    <property type="project" value="TreeGrafter"/>
</dbReference>
<accession>A0AAN0S5X2</accession>
<protein>
    <submittedName>
        <fullName evidence="3">Alcohol dehydrogenase</fullName>
    </submittedName>
</protein>
<dbReference type="PRINTS" id="PR00081">
    <property type="entry name" value="GDHRDH"/>
</dbReference>
<evidence type="ECO:0000313" key="4">
    <source>
        <dbReference type="Proteomes" id="UP000029516"/>
    </source>
</evidence>
<dbReference type="Proteomes" id="UP000029516">
    <property type="component" value="Chromosome"/>
</dbReference>
<dbReference type="CDD" id="cd05233">
    <property type="entry name" value="SDR_c"/>
    <property type="match status" value="1"/>
</dbReference>
<dbReference type="GO" id="GO:0006633">
    <property type="term" value="P:fatty acid biosynthetic process"/>
    <property type="evidence" value="ECO:0007669"/>
    <property type="project" value="TreeGrafter"/>
</dbReference>
<dbReference type="KEGG" id="cem:LH23_13130"/>
<comment type="similarity">
    <text evidence="1">Belongs to the short-chain dehydrogenases/reductases (SDR) family.</text>
</comment>
<name>A0AAN0S5X2_9ENTR</name>
<evidence type="ECO:0000256" key="2">
    <source>
        <dbReference type="ARBA" id="ARBA00023002"/>
    </source>
</evidence>
<evidence type="ECO:0000313" key="3">
    <source>
        <dbReference type="EMBL" id="AIR61560.1"/>
    </source>
</evidence>
<dbReference type="PANTHER" id="PTHR42760:SF133">
    <property type="entry name" value="3-OXOACYL-[ACYL-CARRIER-PROTEIN] REDUCTASE"/>
    <property type="match status" value="1"/>
</dbReference>
<organism evidence="3 4">
    <name type="scientific">Cedecea neteri</name>
    <dbReference type="NCBI Taxonomy" id="158822"/>
    <lineage>
        <taxon>Bacteria</taxon>
        <taxon>Pseudomonadati</taxon>
        <taxon>Pseudomonadota</taxon>
        <taxon>Gammaproteobacteria</taxon>
        <taxon>Enterobacterales</taxon>
        <taxon>Enterobacteriaceae</taxon>
        <taxon>Cedecea</taxon>
    </lineage>
</organism>
<dbReference type="PANTHER" id="PTHR42760">
    <property type="entry name" value="SHORT-CHAIN DEHYDROGENASES/REDUCTASES FAMILY MEMBER"/>
    <property type="match status" value="1"/>
</dbReference>
<dbReference type="AlphaFoldDB" id="A0AAN0S5X2"/>
<dbReference type="EMBL" id="CP009458">
    <property type="protein sequence ID" value="AIR61560.1"/>
    <property type="molecule type" value="Genomic_DNA"/>
</dbReference>
<dbReference type="FunFam" id="3.40.50.720:FF:000084">
    <property type="entry name" value="Short-chain dehydrogenase reductase"/>
    <property type="match status" value="1"/>
</dbReference>
<dbReference type="InterPro" id="IPR002347">
    <property type="entry name" value="SDR_fam"/>
</dbReference>
<dbReference type="InterPro" id="IPR036291">
    <property type="entry name" value="NAD(P)-bd_dom_sf"/>
</dbReference>
<sequence length="253" mass="26626">MNKLRFVDKTVVVTGAGSGMGRAAAIRLASEGAKVMLLGRQSGILEDVRDEINHTGGFAEVFPCDIRNESQVKETFTQMGSVFRHVDALFANAGYLGGFKPLGEADVADFSEPLETNLKGTFLTIRHCLPLINKGAILINASWTTGGVMPGAGIYAATKSALLAIMRTLAVECGPRGIRVNAVSPGVILTPMAASALPKDTVNALASRSLLQRNGVPDDISGTVAWLLSDDASYVTGQEIMVDGGFNIGGMRQ</sequence>
<dbReference type="Gene3D" id="3.40.50.720">
    <property type="entry name" value="NAD(P)-binding Rossmann-like Domain"/>
    <property type="match status" value="1"/>
</dbReference>
<dbReference type="RefSeq" id="WP_039291630.1">
    <property type="nucleotide sequence ID" value="NZ_CP009458.1"/>
</dbReference>
<dbReference type="InterPro" id="IPR020904">
    <property type="entry name" value="Sc_DH/Rdtase_CS"/>
</dbReference>
<dbReference type="Pfam" id="PF13561">
    <property type="entry name" value="adh_short_C2"/>
    <property type="match status" value="1"/>
</dbReference>